<gene>
    <name evidence="2" type="ORF">D1953_12830</name>
</gene>
<proteinExistence type="predicted"/>
<name>A0A398B5M9_9BACI</name>
<comment type="caution">
    <text evidence="2">The sequence shown here is derived from an EMBL/GenBank/DDBJ whole genome shotgun (WGS) entry which is preliminary data.</text>
</comment>
<dbReference type="InterPro" id="IPR011050">
    <property type="entry name" value="Pectin_lyase_fold/virulence"/>
</dbReference>
<dbReference type="Proteomes" id="UP000266016">
    <property type="component" value="Unassembled WGS sequence"/>
</dbReference>
<dbReference type="Pfam" id="PF13229">
    <property type="entry name" value="Beta_helix"/>
    <property type="match status" value="1"/>
</dbReference>
<dbReference type="SUPFAM" id="SSF51126">
    <property type="entry name" value="Pectin lyase-like"/>
    <property type="match status" value="1"/>
</dbReference>
<accession>A0A398B5M9</accession>
<evidence type="ECO:0000313" key="3">
    <source>
        <dbReference type="Proteomes" id="UP000266016"/>
    </source>
</evidence>
<reference evidence="2 3" key="1">
    <citation type="submission" date="2018-08" db="EMBL/GenBank/DDBJ databases">
        <title>Bacillus jemisoniae sp. nov., Bacillus chryseoplanitiae sp. nov., Bacillus resnikiae sp. nov., and Bacillus frankliniae sp. nov., isolated from Viking spacecraft and associated surfaces.</title>
        <authorList>
            <person name="Seuylemezian A."/>
            <person name="Vaishampayan P."/>
        </authorList>
    </citation>
    <scope>NUCLEOTIDE SEQUENCE [LARGE SCALE GENOMIC DNA]</scope>
    <source>
        <strain evidence="2 3">MA001</strain>
    </source>
</reference>
<dbReference type="EMBL" id="QWVS01000023">
    <property type="protein sequence ID" value="RID84744.1"/>
    <property type="molecule type" value="Genomic_DNA"/>
</dbReference>
<keyword evidence="3" id="KW-1185">Reference proteome</keyword>
<evidence type="ECO:0000259" key="1">
    <source>
        <dbReference type="Pfam" id="PF13229"/>
    </source>
</evidence>
<organism evidence="2 3">
    <name type="scientific">Peribacillus asahii</name>
    <dbReference type="NCBI Taxonomy" id="228899"/>
    <lineage>
        <taxon>Bacteria</taxon>
        <taxon>Bacillati</taxon>
        <taxon>Bacillota</taxon>
        <taxon>Bacilli</taxon>
        <taxon>Bacillales</taxon>
        <taxon>Bacillaceae</taxon>
        <taxon>Peribacillus</taxon>
    </lineage>
</organism>
<dbReference type="RefSeq" id="WP_119117595.1">
    <property type="nucleotide sequence ID" value="NZ_QWVS01000023.1"/>
</dbReference>
<dbReference type="InterPro" id="IPR012334">
    <property type="entry name" value="Pectin_lyas_fold"/>
</dbReference>
<dbReference type="Gene3D" id="2.160.20.10">
    <property type="entry name" value="Single-stranded right-handed beta-helix, Pectin lyase-like"/>
    <property type="match status" value="1"/>
</dbReference>
<dbReference type="InterPro" id="IPR039448">
    <property type="entry name" value="Beta_helix"/>
</dbReference>
<dbReference type="AlphaFoldDB" id="A0A398B5M9"/>
<sequence>MKRRNLLRIFFLSIFTFTLGWIIKKESESTILQRGDSGEVTGKSRGLLDTDEIKLLTEQFADIVNVDVQFPRLAVETSDSPRLQRAIDSIKTTTTGAKIESITGVIGAKKQILLPPGRLIIDQTVKLPSYIPFVGTGRHTTILESSITDGSPLLLIDGNADASTHAFYNTIKGFSIDGKGLNCQGVKFNFAHRWTLDDVFVGNTKKEALYFWESYIGDVRSCYVSGCGDVGTPSVKMDGIDFDRGNHAVNFFGGEIVGSRDYGLYIRYGASISIFGTTIEGNTKAGVVLDNTISTTILGSYFESNLNHIEVINATKPTIKDNYLANLKTGSTGNIGIGKMAGGEISSNTFAGALSASQYDLFAIGADADLVFRASEVKGNLCNTMPIVVQSNLLNLAKTKGTLIQTDDSTNRVIYSQPRYKDGVGIGNYSSLVGGSGDPETAITSSKSSLYTRFDGSSDTLLYTKDASGNTGWIPVQTIKYGTTGERPTGLTTSFMYFDYTLHKPIWWDPSLSVWKDAMGKTV</sequence>
<feature type="domain" description="Right handed beta helix" evidence="1">
    <location>
        <begin position="219"/>
        <end position="350"/>
    </location>
</feature>
<evidence type="ECO:0000313" key="2">
    <source>
        <dbReference type="EMBL" id="RID84744.1"/>
    </source>
</evidence>
<protein>
    <recommendedName>
        <fullName evidence="1">Right handed beta helix domain-containing protein</fullName>
    </recommendedName>
</protein>